<name>A0A453I3M1_AEGTS</name>
<dbReference type="EnsemblPlants" id="AET4Gv20430500.4">
    <property type="protein sequence ID" value="AET4Gv20430500.4"/>
    <property type="gene ID" value="AET4Gv20430500"/>
</dbReference>
<evidence type="ECO:0000259" key="1">
    <source>
        <dbReference type="PROSITE" id="PS50878"/>
    </source>
</evidence>
<keyword evidence="3" id="KW-1185">Reference proteome</keyword>
<dbReference type="PROSITE" id="PS50878">
    <property type="entry name" value="RT_POL"/>
    <property type="match status" value="1"/>
</dbReference>
<dbReference type="PANTHER" id="PTHR31635">
    <property type="entry name" value="REVERSE TRANSCRIPTASE DOMAIN-CONTAINING PROTEIN-RELATED"/>
    <property type="match status" value="1"/>
</dbReference>
<sequence length="818" mass="93502">MRGLIWNCQGVGKKGMATCLSDMISDHSPDFLGLQETMKKEFTPKCLRRIDPFDMFKWNWVPSIGKSGGILCGVRRDTLDIVSCAKGKYVLQLVLYDKKKIQWGLLVVYGSAHDEFKNDFLIELASFCSGMTVPYIVGGDFNILRHAGEKNKKMVNNKATDLFNSIINTLALREIHISGGKYTWTNNQTHPTLEKLDRILMSECWEDIFPLVSVRKLVREISDHNPLLLSSGEEGREAPKPREFRFDLSWINDDKFLPTVGKIWARKVASSDPIDVLNIKLRRFKTYFKGWGSDKYGHDKKRKEDLRMELAMLEELEEEDMLPPDLYSGKVDINAELYELLVNEEIFWLQQSHERWLLKGDLNTDYYHKIANGRKRKNTIQSLKAGETVIEGTNNLIAHATEFYKELFGPAPGNQIHLDSGTWSTEEKLDEKDNKDLCREFTEQEVKEALFDMAPNRAPGPDNIPAEFYQVCWDVVKDDIMALFKAFHQGTLDVQRLNYGVITLLPKVSGAEKIQQYRPICLLRCPYKLITKVLDRRVAIYANKLISPTQNAFVKGRNIMDGVLSLHEILNYTYVKKKVGIVLKLDFEKAYDKVNWDFLLECHKMRGFNDTWCRWIEQILHNGTVSIKLNGSVRPHFQSKKGVRQGDPHSPFLFNLAVECLTKMIKNAQKNKLIVGLAADLIPNGVAVLQYADDTIICIEDDIDKAVNLKLLLYMFEMMSGLKVNFQKSEILTVGGDESVVNKYAEIFNCEVGSFPLKYLGMPVSYANLRTSDWEFIVSKYLKRFEAWIGNAASMGGDTLYLILSSHRSLSITCLCGS</sequence>
<dbReference type="Pfam" id="PF00078">
    <property type="entry name" value="RVT_1"/>
    <property type="match status" value="1"/>
</dbReference>
<evidence type="ECO:0000313" key="2">
    <source>
        <dbReference type="EnsemblPlants" id="AET4Gv20430500.4"/>
    </source>
</evidence>
<dbReference type="PANTHER" id="PTHR31635:SF196">
    <property type="entry name" value="REVERSE TRANSCRIPTASE DOMAIN-CONTAINING PROTEIN-RELATED"/>
    <property type="match status" value="1"/>
</dbReference>
<dbReference type="InterPro" id="IPR000477">
    <property type="entry name" value="RT_dom"/>
</dbReference>
<dbReference type="InterPro" id="IPR043502">
    <property type="entry name" value="DNA/RNA_pol_sf"/>
</dbReference>
<dbReference type="STRING" id="200361.A0A453I3M1"/>
<reference evidence="2" key="5">
    <citation type="journal article" date="2021" name="G3 (Bethesda)">
        <title>Aegilops tauschii genome assembly Aet v5.0 features greater sequence contiguity and improved annotation.</title>
        <authorList>
            <person name="Wang L."/>
            <person name="Zhu T."/>
            <person name="Rodriguez J.C."/>
            <person name="Deal K.R."/>
            <person name="Dubcovsky J."/>
            <person name="McGuire P.E."/>
            <person name="Lux T."/>
            <person name="Spannagl M."/>
            <person name="Mayer K.F.X."/>
            <person name="Baldrich P."/>
            <person name="Meyers B.C."/>
            <person name="Huo N."/>
            <person name="Gu Y.Q."/>
            <person name="Zhou H."/>
            <person name="Devos K.M."/>
            <person name="Bennetzen J.L."/>
            <person name="Unver T."/>
            <person name="Budak H."/>
            <person name="Gulick P.J."/>
            <person name="Galiba G."/>
            <person name="Kalapos B."/>
            <person name="Nelson D.R."/>
            <person name="Li P."/>
            <person name="You F.M."/>
            <person name="Luo M.C."/>
            <person name="Dvorak J."/>
        </authorList>
    </citation>
    <scope>NUCLEOTIDE SEQUENCE [LARGE SCALE GENOMIC DNA]</scope>
    <source>
        <strain evidence="2">cv. AL8/78</strain>
    </source>
</reference>
<feature type="domain" description="Reverse transcriptase" evidence="1">
    <location>
        <begin position="486"/>
        <end position="764"/>
    </location>
</feature>
<organism evidence="2 3">
    <name type="scientific">Aegilops tauschii subsp. strangulata</name>
    <name type="common">Goatgrass</name>
    <dbReference type="NCBI Taxonomy" id="200361"/>
    <lineage>
        <taxon>Eukaryota</taxon>
        <taxon>Viridiplantae</taxon>
        <taxon>Streptophyta</taxon>
        <taxon>Embryophyta</taxon>
        <taxon>Tracheophyta</taxon>
        <taxon>Spermatophyta</taxon>
        <taxon>Magnoliopsida</taxon>
        <taxon>Liliopsida</taxon>
        <taxon>Poales</taxon>
        <taxon>Poaceae</taxon>
        <taxon>BOP clade</taxon>
        <taxon>Pooideae</taxon>
        <taxon>Triticodae</taxon>
        <taxon>Triticeae</taxon>
        <taxon>Triticinae</taxon>
        <taxon>Aegilops</taxon>
    </lineage>
</organism>
<reference evidence="2" key="3">
    <citation type="journal article" date="2017" name="Nature">
        <title>Genome sequence of the progenitor of the wheat D genome Aegilops tauschii.</title>
        <authorList>
            <person name="Luo M.C."/>
            <person name="Gu Y.Q."/>
            <person name="Puiu D."/>
            <person name="Wang H."/>
            <person name="Twardziok S.O."/>
            <person name="Deal K.R."/>
            <person name="Huo N."/>
            <person name="Zhu T."/>
            <person name="Wang L."/>
            <person name="Wang Y."/>
            <person name="McGuire P.E."/>
            <person name="Liu S."/>
            <person name="Long H."/>
            <person name="Ramasamy R.K."/>
            <person name="Rodriguez J.C."/>
            <person name="Van S.L."/>
            <person name="Yuan L."/>
            <person name="Wang Z."/>
            <person name="Xia Z."/>
            <person name="Xiao L."/>
            <person name="Anderson O.D."/>
            <person name="Ouyang S."/>
            <person name="Liang Y."/>
            <person name="Zimin A.V."/>
            <person name="Pertea G."/>
            <person name="Qi P."/>
            <person name="Bennetzen J.L."/>
            <person name="Dai X."/>
            <person name="Dawson M.W."/>
            <person name="Muller H.G."/>
            <person name="Kugler K."/>
            <person name="Rivarola-Duarte L."/>
            <person name="Spannagl M."/>
            <person name="Mayer K.F.X."/>
            <person name="Lu F.H."/>
            <person name="Bevan M.W."/>
            <person name="Leroy P."/>
            <person name="Li P."/>
            <person name="You F.M."/>
            <person name="Sun Q."/>
            <person name="Liu Z."/>
            <person name="Lyons E."/>
            <person name="Wicker T."/>
            <person name="Salzberg S.L."/>
            <person name="Devos K.M."/>
            <person name="Dvorak J."/>
        </authorList>
    </citation>
    <scope>NUCLEOTIDE SEQUENCE [LARGE SCALE GENOMIC DNA]</scope>
    <source>
        <strain evidence="2">cv. AL8/78</strain>
    </source>
</reference>
<dbReference type="Gene3D" id="3.60.10.10">
    <property type="entry name" value="Endonuclease/exonuclease/phosphatase"/>
    <property type="match status" value="1"/>
</dbReference>
<dbReference type="Gramene" id="AET4Gv20430500.4">
    <property type="protein sequence ID" value="AET4Gv20430500.4"/>
    <property type="gene ID" value="AET4Gv20430500"/>
</dbReference>
<protein>
    <recommendedName>
        <fullName evidence="1">Reverse transcriptase domain-containing protein</fullName>
    </recommendedName>
</protein>
<evidence type="ECO:0000313" key="3">
    <source>
        <dbReference type="Proteomes" id="UP000015105"/>
    </source>
</evidence>
<dbReference type="GO" id="GO:0003824">
    <property type="term" value="F:catalytic activity"/>
    <property type="evidence" value="ECO:0007669"/>
    <property type="project" value="InterPro"/>
</dbReference>
<dbReference type="Pfam" id="PF03372">
    <property type="entry name" value="Exo_endo_phos"/>
    <property type="match status" value="1"/>
</dbReference>
<dbReference type="InterPro" id="IPR036691">
    <property type="entry name" value="Endo/exonu/phosph_ase_sf"/>
</dbReference>
<dbReference type="CDD" id="cd01650">
    <property type="entry name" value="RT_nLTR_like"/>
    <property type="match status" value="1"/>
</dbReference>
<proteinExistence type="predicted"/>
<accession>A0A453I3M1</accession>
<reference evidence="2" key="4">
    <citation type="submission" date="2019-03" db="UniProtKB">
        <authorList>
            <consortium name="EnsemblPlants"/>
        </authorList>
    </citation>
    <scope>IDENTIFICATION</scope>
</reference>
<dbReference type="InterPro" id="IPR005135">
    <property type="entry name" value="Endo/exonuclease/phosphatase"/>
</dbReference>
<dbReference type="SUPFAM" id="SSF56219">
    <property type="entry name" value="DNase I-like"/>
    <property type="match status" value="1"/>
</dbReference>
<reference evidence="3" key="1">
    <citation type="journal article" date="2014" name="Science">
        <title>Ancient hybridizations among the ancestral genomes of bread wheat.</title>
        <authorList>
            <consortium name="International Wheat Genome Sequencing Consortium,"/>
            <person name="Marcussen T."/>
            <person name="Sandve S.R."/>
            <person name="Heier L."/>
            <person name="Spannagl M."/>
            <person name="Pfeifer M."/>
            <person name="Jakobsen K.S."/>
            <person name="Wulff B.B."/>
            <person name="Steuernagel B."/>
            <person name="Mayer K.F."/>
            <person name="Olsen O.A."/>
        </authorList>
    </citation>
    <scope>NUCLEOTIDE SEQUENCE [LARGE SCALE GENOMIC DNA]</scope>
    <source>
        <strain evidence="3">cv. AL8/78</strain>
    </source>
</reference>
<dbReference type="SUPFAM" id="SSF56672">
    <property type="entry name" value="DNA/RNA polymerases"/>
    <property type="match status" value="1"/>
</dbReference>
<dbReference type="AlphaFoldDB" id="A0A453I3M1"/>
<dbReference type="Proteomes" id="UP000015105">
    <property type="component" value="Chromosome 4D"/>
</dbReference>
<reference evidence="3" key="2">
    <citation type="journal article" date="2017" name="Nat. Plants">
        <title>The Aegilops tauschii genome reveals multiple impacts of transposons.</title>
        <authorList>
            <person name="Zhao G."/>
            <person name="Zou C."/>
            <person name="Li K."/>
            <person name="Wang K."/>
            <person name="Li T."/>
            <person name="Gao L."/>
            <person name="Zhang X."/>
            <person name="Wang H."/>
            <person name="Yang Z."/>
            <person name="Liu X."/>
            <person name="Jiang W."/>
            <person name="Mao L."/>
            <person name="Kong X."/>
            <person name="Jiao Y."/>
            <person name="Jia J."/>
        </authorList>
    </citation>
    <scope>NUCLEOTIDE SEQUENCE [LARGE SCALE GENOMIC DNA]</scope>
    <source>
        <strain evidence="3">cv. AL8/78</strain>
    </source>
</reference>